<feature type="transmembrane region" description="Helical" evidence="2">
    <location>
        <begin position="100"/>
        <end position="117"/>
    </location>
</feature>
<evidence type="ECO:0000313" key="4">
    <source>
        <dbReference type="Proteomes" id="UP000190675"/>
    </source>
</evidence>
<accession>A0A1M5GB79</accession>
<name>A0A1M5GB79_9BRAD</name>
<feature type="region of interest" description="Disordered" evidence="1">
    <location>
        <begin position="139"/>
        <end position="158"/>
    </location>
</feature>
<evidence type="ECO:0000256" key="1">
    <source>
        <dbReference type="SAM" id="MobiDB-lite"/>
    </source>
</evidence>
<reference evidence="3 4" key="1">
    <citation type="submission" date="2016-11" db="EMBL/GenBank/DDBJ databases">
        <authorList>
            <person name="Jaros S."/>
            <person name="Januszkiewicz K."/>
            <person name="Wedrychowicz H."/>
        </authorList>
    </citation>
    <scope>NUCLEOTIDE SEQUENCE [LARGE SCALE GENOMIC DNA]</scope>
    <source>
        <strain evidence="3 4">GAS242</strain>
    </source>
</reference>
<proteinExistence type="predicted"/>
<keyword evidence="2" id="KW-0812">Transmembrane</keyword>
<gene>
    <name evidence="3" type="ORF">SAMN05444169_0021</name>
</gene>
<organism evidence="3 4">
    <name type="scientific">Bradyrhizobium erythrophlei</name>
    <dbReference type="NCBI Taxonomy" id="1437360"/>
    <lineage>
        <taxon>Bacteria</taxon>
        <taxon>Pseudomonadati</taxon>
        <taxon>Pseudomonadota</taxon>
        <taxon>Alphaproteobacteria</taxon>
        <taxon>Hyphomicrobiales</taxon>
        <taxon>Nitrobacteraceae</taxon>
        <taxon>Bradyrhizobium</taxon>
    </lineage>
</organism>
<feature type="transmembrane region" description="Helical" evidence="2">
    <location>
        <begin position="21"/>
        <end position="41"/>
    </location>
</feature>
<protein>
    <submittedName>
        <fullName evidence="3">Uncharacterized protein</fullName>
    </submittedName>
</protein>
<dbReference type="Proteomes" id="UP000190675">
    <property type="component" value="Chromosome I"/>
</dbReference>
<keyword evidence="2" id="KW-0472">Membrane</keyword>
<keyword evidence="2" id="KW-1133">Transmembrane helix</keyword>
<feature type="transmembrane region" description="Helical" evidence="2">
    <location>
        <begin position="61"/>
        <end position="79"/>
    </location>
</feature>
<dbReference type="EMBL" id="LT670818">
    <property type="protein sequence ID" value="SHG00721.1"/>
    <property type="molecule type" value="Genomic_DNA"/>
</dbReference>
<evidence type="ECO:0000256" key="2">
    <source>
        <dbReference type="SAM" id="Phobius"/>
    </source>
</evidence>
<dbReference type="AlphaFoldDB" id="A0A1M5GB79"/>
<sequence>MLNAKRSSQEKAPPSRRVRMAGMFLRALFIGILIVVTARVASPQNESFWSAYETPGDLIRMALGLSVCLWLAVHVFILPKDQRHSVPGSISVSLFCRWRCYAPSSFGSAYLLFIYFFPSRARRSAPAFFGDKAGSLTPTLQSTPADHPTLARRPESSHDWPRLDRQLTEYAICLIYGQWWQSGREPMPPISVHNPRDNFAPTE</sequence>
<evidence type="ECO:0000313" key="3">
    <source>
        <dbReference type="EMBL" id="SHG00721.1"/>
    </source>
</evidence>